<evidence type="ECO:0000256" key="1">
    <source>
        <dbReference type="SAM" id="Phobius"/>
    </source>
</evidence>
<dbReference type="GO" id="GO:0046475">
    <property type="term" value="P:glycerophospholipid catabolic process"/>
    <property type="evidence" value="ECO:0007669"/>
    <property type="project" value="TreeGrafter"/>
</dbReference>
<dbReference type="PANTHER" id="PTHR10728">
    <property type="entry name" value="CYTOSOLIC PHOSPHOLIPASE A2"/>
    <property type="match status" value="1"/>
</dbReference>
<dbReference type="Proteomes" id="UP000291892">
    <property type="component" value="Unassembled WGS sequence"/>
</dbReference>
<dbReference type="GO" id="GO:0004623">
    <property type="term" value="F:phospholipase A2 activity"/>
    <property type="evidence" value="ECO:0007669"/>
    <property type="project" value="TreeGrafter"/>
</dbReference>
<feature type="transmembrane region" description="Helical" evidence="1">
    <location>
        <begin position="446"/>
        <end position="471"/>
    </location>
</feature>
<feature type="transmembrane region" description="Helical" evidence="1">
    <location>
        <begin position="407"/>
        <end position="426"/>
    </location>
</feature>
<comment type="caution">
    <text evidence="2">The sequence shown here is derived from an EMBL/GenBank/DDBJ whole genome shotgun (WGS) entry which is preliminary data.</text>
</comment>
<protein>
    <recommendedName>
        <fullName evidence="4">PNPLA domain-containing protein</fullName>
    </recommendedName>
</protein>
<dbReference type="Gene3D" id="3.40.1090.10">
    <property type="entry name" value="Cytosolic phospholipase A2 catalytic domain"/>
    <property type="match status" value="2"/>
</dbReference>
<feature type="transmembrane region" description="Helical" evidence="1">
    <location>
        <begin position="478"/>
        <end position="496"/>
    </location>
</feature>
<dbReference type="AlphaFoldDB" id="A0AAE8QD16"/>
<sequence length="882" mass="97194">MTDVGEATILWRSALADWAGDDWLFDENFIEKYGDRTWPLVGDTPDRLAAHALHVELVSRITTQPLGYSEGSEASALTSVYGLFAVARELTKNSPEASAFETIVWHVLNAFVRPFTAKWHLKASNGELRALDSSDVFRAELVVVQRRLIALDRVLGKIAGKQWYSAEASIRSADTAILAEMKKPVVWRPMGVSGVSSIEASQKTAKRDTITQLASEELASVEKRRAFYKVERNDWAAGIALSGGGIRSATFAMGVLVSLAKRDLLRQFDYLSTVSGGGYTGSFLTQLIGSPGSSPELNLHASKLPFKREEGESLLLQRIRQGASFLSGGMWERFALAMAQAQGIFINILMLVLLVSLVANIQILVSKVLTPETTPALSAIFIAIFFAWALVVPVIRRMADTKLKWINRINATVCAFLLVPPIWALLQGAANLAASARHAVAPDKSQLLGTAIVFLLTLGAVFSVACALFVGFSRIRPMLMATFTVVFVILSEGFLFQILDGMGTEKTIYALGSLIIVGLVLFCALNVNATSLHHYYKAKLSHAFLLDGKAEPAKPMKLSEFDPERAMFPIVNCALNVPGSTAPKMRGRHADLFSFTPVSAGANLIGFEPIAAWEKANPQLSLATAMALSGAAVSPQMGLRTTRYGSFWLTLLNLRLNFWLKKPPGKWWAPYPNLWNLEKEISASASEKGAFVNISDGGHIENLGVYELLRRRCRFIVAVDGENDSQMTFHALTNLQRLAYIDHGIVIDANLEDLRLGEKGLSRSHFRFCRIRYPAGPDDRDEEIGYLVYLKLSLTGNEGEFIRRYKFDEPAFPHHSTANQFFTEVQFEAYRALGEHVGEKMFLPAITGFEDGSKDVLLESWFFGLGKSFLDPLPEPKPDVIG</sequence>
<keyword evidence="1" id="KW-0812">Transmembrane</keyword>
<accession>A0AAE8QD16</accession>
<dbReference type="PANTHER" id="PTHR10728:SF40">
    <property type="entry name" value="PATATIN FAMILY PROTEIN"/>
    <property type="match status" value="1"/>
</dbReference>
<gene>
    <name evidence="2" type="ORF">ELG94_12020</name>
</gene>
<name>A0AAE8QD16_9HYPH</name>
<keyword evidence="1" id="KW-1133">Transmembrane helix</keyword>
<dbReference type="RefSeq" id="WP_130822638.1">
    <property type="nucleotide sequence ID" value="NZ_SIKX01000001.1"/>
</dbReference>
<evidence type="ECO:0000313" key="2">
    <source>
        <dbReference type="EMBL" id="TBF18986.1"/>
    </source>
</evidence>
<proteinExistence type="predicted"/>
<evidence type="ECO:0008006" key="4">
    <source>
        <dbReference type="Google" id="ProtNLM"/>
    </source>
</evidence>
<keyword evidence="1" id="KW-0472">Membrane</keyword>
<dbReference type="EMBL" id="SIKX01000001">
    <property type="protein sequence ID" value="TBF18986.1"/>
    <property type="molecule type" value="Genomic_DNA"/>
</dbReference>
<dbReference type="GO" id="GO:0005829">
    <property type="term" value="C:cytosol"/>
    <property type="evidence" value="ECO:0007669"/>
    <property type="project" value="TreeGrafter"/>
</dbReference>
<reference evidence="2 3" key="1">
    <citation type="submission" date="2019-02" db="EMBL/GenBank/DDBJ databases">
        <title>The genomic architecture of introgression among sibling species of bacteria.</title>
        <authorList>
            <person name="Cavassim M.I.A."/>
            <person name="Moeskjaer S."/>
            <person name="Moslemi C."/>
            <person name="Fields B."/>
            <person name="Bachmann A."/>
            <person name="Vilhjalmsson B."/>
            <person name="Schierup M.H."/>
            <person name="Young J.P.W."/>
            <person name="Andersen S.U."/>
        </authorList>
    </citation>
    <scope>NUCLEOTIDE SEQUENCE [LARGE SCALE GENOMIC DNA]</scope>
    <source>
        <strain evidence="2 3">SM42</strain>
    </source>
</reference>
<feature type="transmembrane region" description="Helical" evidence="1">
    <location>
        <begin position="235"/>
        <end position="260"/>
    </location>
</feature>
<organism evidence="2 3">
    <name type="scientific">Rhizobium ruizarguesonis</name>
    <dbReference type="NCBI Taxonomy" id="2081791"/>
    <lineage>
        <taxon>Bacteria</taxon>
        <taxon>Pseudomonadati</taxon>
        <taxon>Pseudomonadota</taxon>
        <taxon>Alphaproteobacteria</taxon>
        <taxon>Hyphomicrobiales</taxon>
        <taxon>Rhizobiaceae</taxon>
        <taxon>Rhizobium/Agrobacterium group</taxon>
        <taxon>Rhizobium</taxon>
    </lineage>
</organism>
<feature type="transmembrane region" description="Helical" evidence="1">
    <location>
        <begin position="376"/>
        <end position="395"/>
    </location>
</feature>
<evidence type="ECO:0000313" key="3">
    <source>
        <dbReference type="Proteomes" id="UP000291892"/>
    </source>
</evidence>
<feature type="transmembrane region" description="Helical" evidence="1">
    <location>
        <begin position="344"/>
        <end position="364"/>
    </location>
</feature>
<feature type="transmembrane region" description="Helical" evidence="1">
    <location>
        <begin position="508"/>
        <end position="529"/>
    </location>
</feature>
<dbReference type="InterPro" id="IPR016035">
    <property type="entry name" value="Acyl_Trfase/lysoPLipase"/>
</dbReference>
<dbReference type="SUPFAM" id="SSF52151">
    <property type="entry name" value="FabD/lysophospholipase-like"/>
    <property type="match status" value="1"/>
</dbReference>